<keyword evidence="1" id="KW-0539">Nucleus</keyword>
<dbReference type="InterPro" id="IPR001138">
    <property type="entry name" value="Zn2Cys6_DnaBD"/>
</dbReference>
<protein>
    <recommendedName>
        <fullName evidence="3">Zn(2)-C6 fungal-type domain-containing protein</fullName>
    </recommendedName>
</protein>
<name>A0A2V1CWX0_9PLEO</name>
<gene>
    <name evidence="4" type="ORF">DM02DRAFT_683428</name>
</gene>
<dbReference type="CDD" id="cd00067">
    <property type="entry name" value="GAL4"/>
    <property type="match status" value="1"/>
</dbReference>
<dbReference type="GO" id="GO:0000981">
    <property type="term" value="F:DNA-binding transcription factor activity, RNA polymerase II-specific"/>
    <property type="evidence" value="ECO:0007669"/>
    <property type="project" value="InterPro"/>
</dbReference>
<evidence type="ECO:0000259" key="3">
    <source>
        <dbReference type="PROSITE" id="PS50048"/>
    </source>
</evidence>
<dbReference type="InterPro" id="IPR053175">
    <property type="entry name" value="DHMBA_Reg_Transcription_Factor"/>
</dbReference>
<dbReference type="PROSITE" id="PS50048">
    <property type="entry name" value="ZN2_CY6_FUNGAL_2"/>
    <property type="match status" value="1"/>
</dbReference>
<dbReference type="Pfam" id="PF00172">
    <property type="entry name" value="Zn_clus"/>
    <property type="match status" value="1"/>
</dbReference>
<evidence type="ECO:0000313" key="4">
    <source>
        <dbReference type="EMBL" id="PVH90225.1"/>
    </source>
</evidence>
<dbReference type="GO" id="GO:0008270">
    <property type="term" value="F:zinc ion binding"/>
    <property type="evidence" value="ECO:0007669"/>
    <property type="project" value="InterPro"/>
</dbReference>
<feature type="region of interest" description="Disordered" evidence="2">
    <location>
        <begin position="66"/>
        <end position="105"/>
    </location>
</feature>
<keyword evidence="5" id="KW-1185">Reference proteome</keyword>
<dbReference type="OrthoDB" id="2991872at2759"/>
<sequence length="204" mass="22816">MSSYRGRPSKGCELCRAKKVKCDEGKPICIHCSKSGHECKYRDQADILFRNQTALAAQKAEESWRKRSRSLQQSNNESAVSLSQSSSPTRRLDSTHSSEIFPSSQTPECCAPLTNVNELSVAFMPYDLRRLAYERFVYDFVITESPHTSCDDPSDALWDFIPYLYEKSGKGSCLATVVDAVSYANFANRCNAPQAVQLAEECVT</sequence>
<dbReference type="Proteomes" id="UP000244855">
    <property type="component" value="Unassembled WGS sequence"/>
</dbReference>
<dbReference type="AlphaFoldDB" id="A0A2V1CWX0"/>
<organism evidence="4 5">
    <name type="scientific">Periconia macrospinosa</name>
    <dbReference type="NCBI Taxonomy" id="97972"/>
    <lineage>
        <taxon>Eukaryota</taxon>
        <taxon>Fungi</taxon>
        <taxon>Dikarya</taxon>
        <taxon>Ascomycota</taxon>
        <taxon>Pezizomycotina</taxon>
        <taxon>Dothideomycetes</taxon>
        <taxon>Pleosporomycetidae</taxon>
        <taxon>Pleosporales</taxon>
        <taxon>Massarineae</taxon>
        <taxon>Periconiaceae</taxon>
        <taxon>Periconia</taxon>
    </lineage>
</organism>
<dbReference type="STRING" id="97972.A0A2V1CWX0"/>
<dbReference type="PROSITE" id="PS00463">
    <property type="entry name" value="ZN2_CY6_FUNGAL_1"/>
    <property type="match status" value="1"/>
</dbReference>
<reference evidence="4 5" key="1">
    <citation type="journal article" date="2018" name="Sci. Rep.">
        <title>Comparative genomics provides insights into the lifestyle and reveals functional heterogeneity of dark septate endophytic fungi.</title>
        <authorList>
            <person name="Knapp D.G."/>
            <person name="Nemeth J.B."/>
            <person name="Barry K."/>
            <person name="Hainaut M."/>
            <person name="Henrissat B."/>
            <person name="Johnson J."/>
            <person name="Kuo A."/>
            <person name="Lim J.H.P."/>
            <person name="Lipzen A."/>
            <person name="Nolan M."/>
            <person name="Ohm R.A."/>
            <person name="Tamas L."/>
            <person name="Grigoriev I.V."/>
            <person name="Spatafora J.W."/>
            <person name="Nagy L.G."/>
            <person name="Kovacs G.M."/>
        </authorList>
    </citation>
    <scope>NUCLEOTIDE SEQUENCE [LARGE SCALE GENOMIC DNA]</scope>
    <source>
        <strain evidence="4 5">DSE2036</strain>
    </source>
</reference>
<dbReference type="PANTHER" id="PTHR38791">
    <property type="entry name" value="ZN(II)2CYS6 TRANSCRIPTION FACTOR (EUROFUNG)-RELATED-RELATED"/>
    <property type="match status" value="1"/>
</dbReference>
<proteinExistence type="predicted"/>
<evidence type="ECO:0000256" key="2">
    <source>
        <dbReference type="SAM" id="MobiDB-lite"/>
    </source>
</evidence>
<dbReference type="SUPFAM" id="SSF57701">
    <property type="entry name" value="Zn2/Cys6 DNA-binding domain"/>
    <property type="match status" value="1"/>
</dbReference>
<dbReference type="SMART" id="SM00066">
    <property type="entry name" value="GAL4"/>
    <property type="match status" value="1"/>
</dbReference>
<evidence type="ECO:0000256" key="1">
    <source>
        <dbReference type="ARBA" id="ARBA00023242"/>
    </source>
</evidence>
<feature type="non-terminal residue" evidence="4">
    <location>
        <position position="204"/>
    </location>
</feature>
<dbReference type="EMBL" id="KZ806535">
    <property type="protein sequence ID" value="PVH90225.1"/>
    <property type="molecule type" value="Genomic_DNA"/>
</dbReference>
<dbReference type="InterPro" id="IPR036864">
    <property type="entry name" value="Zn2-C6_fun-type_DNA-bd_sf"/>
</dbReference>
<feature type="compositionally biased region" description="Polar residues" evidence="2">
    <location>
        <begin position="70"/>
        <end position="89"/>
    </location>
</feature>
<evidence type="ECO:0000313" key="5">
    <source>
        <dbReference type="Proteomes" id="UP000244855"/>
    </source>
</evidence>
<feature type="domain" description="Zn(2)-C6 fungal-type" evidence="3">
    <location>
        <begin position="11"/>
        <end position="41"/>
    </location>
</feature>
<dbReference type="PANTHER" id="PTHR38791:SF12">
    <property type="entry name" value="TRANSCRIPTION FACTOR DOMAIN-CONTAINING PROTEIN-RELATED"/>
    <property type="match status" value="1"/>
</dbReference>
<accession>A0A2V1CWX0</accession>
<dbReference type="Gene3D" id="4.10.240.10">
    <property type="entry name" value="Zn(2)-C6 fungal-type DNA-binding domain"/>
    <property type="match status" value="1"/>
</dbReference>